<evidence type="ECO:0000313" key="5">
    <source>
        <dbReference type="Proteomes" id="UP001211907"/>
    </source>
</evidence>
<organism evidence="4 5">
    <name type="scientific">Physocladia obscura</name>
    <dbReference type="NCBI Taxonomy" id="109957"/>
    <lineage>
        <taxon>Eukaryota</taxon>
        <taxon>Fungi</taxon>
        <taxon>Fungi incertae sedis</taxon>
        <taxon>Chytridiomycota</taxon>
        <taxon>Chytridiomycota incertae sedis</taxon>
        <taxon>Chytridiomycetes</taxon>
        <taxon>Chytridiales</taxon>
        <taxon>Chytriomycetaceae</taxon>
        <taxon>Physocladia</taxon>
    </lineage>
</organism>
<dbReference type="AlphaFoldDB" id="A0AAD5T7L8"/>
<reference evidence="4" key="1">
    <citation type="submission" date="2020-05" db="EMBL/GenBank/DDBJ databases">
        <title>Phylogenomic resolution of chytrid fungi.</title>
        <authorList>
            <person name="Stajich J.E."/>
            <person name="Amses K."/>
            <person name="Simmons R."/>
            <person name="Seto K."/>
            <person name="Myers J."/>
            <person name="Bonds A."/>
            <person name="Quandt C.A."/>
            <person name="Barry K."/>
            <person name="Liu P."/>
            <person name="Grigoriev I."/>
            <person name="Longcore J.E."/>
            <person name="James T.Y."/>
        </authorList>
    </citation>
    <scope>NUCLEOTIDE SEQUENCE</scope>
    <source>
        <strain evidence="4">JEL0513</strain>
    </source>
</reference>
<dbReference type="PANTHER" id="PTHR14490:SF5">
    <property type="entry name" value="PROTEIN KRI1 HOMOLOG"/>
    <property type="match status" value="1"/>
</dbReference>
<evidence type="ECO:0000256" key="2">
    <source>
        <dbReference type="SAM" id="MobiDB-lite"/>
    </source>
</evidence>
<evidence type="ECO:0000313" key="4">
    <source>
        <dbReference type="EMBL" id="KAJ3136358.1"/>
    </source>
</evidence>
<feature type="compositionally biased region" description="Acidic residues" evidence="2">
    <location>
        <begin position="100"/>
        <end position="121"/>
    </location>
</feature>
<feature type="region of interest" description="Disordered" evidence="2">
    <location>
        <begin position="93"/>
        <end position="126"/>
    </location>
</feature>
<feature type="region of interest" description="Disordered" evidence="2">
    <location>
        <begin position="365"/>
        <end position="387"/>
    </location>
</feature>
<dbReference type="PANTHER" id="PTHR14490">
    <property type="entry name" value="ZINC FINGER, ZZ TYPE"/>
    <property type="match status" value="1"/>
</dbReference>
<gene>
    <name evidence="4" type="primary">KRI1</name>
    <name evidence="4" type="ORF">HK100_001807</name>
</gene>
<feature type="compositionally biased region" description="Acidic residues" evidence="2">
    <location>
        <begin position="569"/>
        <end position="579"/>
    </location>
</feature>
<dbReference type="Pfam" id="PF12936">
    <property type="entry name" value="Kri1_C"/>
    <property type="match status" value="1"/>
</dbReference>
<protein>
    <submittedName>
        <fullName evidence="4">KRRI-Interacting protein 1</fullName>
    </submittedName>
</protein>
<dbReference type="GO" id="GO:0030686">
    <property type="term" value="C:90S preribosome"/>
    <property type="evidence" value="ECO:0007669"/>
    <property type="project" value="TreeGrafter"/>
</dbReference>
<dbReference type="Proteomes" id="UP001211907">
    <property type="component" value="Unassembled WGS sequence"/>
</dbReference>
<comment type="caution">
    <text evidence="4">The sequence shown here is derived from an EMBL/GenBank/DDBJ whole genome shotgun (WGS) entry which is preliminary data.</text>
</comment>
<feature type="region of interest" description="Disordered" evidence="2">
    <location>
        <begin position="192"/>
        <end position="248"/>
    </location>
</feature>
<dbReference type="Pfam" id="PF05178">
    <property type="entry name" value="Kri1"/>
    <property type="match status" value="1"/>
</dbReference>
<dbReference type="InterPro" id="IPR018034">
    <property type="entry name" value="Kri1"/>
</dbReference>
<feature type="region of interest" description="Disordered" evidence="2">
    <location>
        <begin position="558"/>
        <end position="579"/>
    </location>
</feature>
<comment type="similarity">
    <text evidence="1">Belongs to the KRI1 family.</text>
</comment>
<feature type="domain" description="Kri1-like C-terminal" evidence="3">
    <location>
        <begin position="627"/>
        <end position="699"/>
    </location>
</feature>
<feature type="compositionally biased region" description="Basic and acidic residues" evidence="2">
    <location>
        <begin position="371"/>
        <end position="387"/>
    </location>
</feature>
<feature type="compositionally biased region" description="Acidic residues" evidence="2">
    <location>
        <begin position="194"/>
        <end position="204"/>
    </location>
</feature>
<dbReference type="GO" id="GO:0000447">
    <property type="term" value="P:endonucleolytic cleavage in ITS1 to separate SSU-rRNA from 5.8S rRNA and LSU-rRNA from tricistronic rRNA transcript (SSU-rRNA, 5.8S rRNA, LSU-rRNA)"/>
    <property type="evidence" value="ECO:0007669"/>
    <property type="project" value="TreeGrafter"/>
</dbReference>
<evidence type="ECO:0000259" key="3">
    <source>
        <dbReference type="Pfam" id="PF12936"/>
    </source>
</evidence>
<feature type="region of interest" description="Disordered" evidence="2">
    <location>
        <begin position="1"/>
        <end position="32"/>
    </location>
</feature>
<sequence>MKFKSKSKKEQADDDANNPNLIPVKSRGNTSQVDIETVVNEDEFETMASVEPSDILTIDLSNDSNDDEAELKINKLFASKYDEKKKAEEISLLRDKYGDDYEEGSENETDSESEEEEDENGELLTKELDVQILKTIGLIRAKRPEVYDPKRKFFSEEELEKSKNEWEEKQNIKKAEGKKVTLKDYHRQRLLEGTMDDQDDENDNASEIPIPQTYFEEQEDIRRSFKEAFNSADNNDDDGSDDGDLLVSMESKQKGGLFSIRQKNQAELDVEEADYKTFLLQNVRKEGDDLMIELTGKEADQSEKFLMDFILNKGWIDPDADENAIPTYEQIVKDEHLDEDEADEEEVDRFEQQYNFRYEEGGGDSIVTHSRNIEDSMRRKDTRRSEQRAARKARKAEEKLAKEEELKRLKNLKKEEMREKLLKIAEIAGTNTDVFNDLDLNEDFDPSKFDEMMAARFNDKYYESGENQNGEQKKPVFNDEALFDFENDLVDDEENELSPPPLTGLVDEKDFEIDNLVDSILKPKAGEGKVFKINRRLDRLTLLEEKEKQERIAELETKESKKRKRNGEEIEPEDYNEDEDFVMDADYLPGGELYGEEAGTKKKNKRDKKKEIQEKKKELLKSNNSNKTLDEYIDEYLQLDFEDTIGDLQTRFKYRKVDNDDYGLPVEDILQAPETALNELVPLKHLAPFRPEARKIRDKEIW</sequence>
<evidence type="ECO:0000256" key="1">
    <source>
        <dbReference type="ARBA" id="ARBA00007473"/>
    </source>
</evidence>
<proteinExistence type="inferred from homology"/>
<accession>A0AAD5T7L8</accession>
<name>A0AAD5T7L8_9FUNG</name>
<keyword evidence="5" id="KW-1185">Reference proteome</keyword>
<feature type="compositionally biased region" description="Basic and acidic residues" evidence="2">
    <location>
        <begin position="609"/>
        <end position="620"/>
    </location>
</feature>
<dbReference type="InterPro" id="IPR024626">
    <property type="entry name" value="Kri1-like_C"/>
</dbReference>
<feature type="compositionally biased region" description="Acidic residues" evidence="2">
    <location>
        <begin position="234"/>
        <end position="244"/>
    </location>
</feature>
<dbReference type="EMBL" id="JADGJH010000140">
    <property type="protein sequence ID" value="KAJ3136358.1"/>
    <property type="molecule type" value="Genomic_DNA"/>
</dbReference>
<dbReference type="GO" id="GO:0005730">
    <property type="term" value="C:nucleolus"/>
    <property type="evidence" value="ECO:0007669"/>
    <property type="project" value="TreeGrafter"/>
</dbReference>
<feature type="region of interest" description="Disordered" evidence="2">
    <location>
        <begin position="592"/>
        <end position="623"/>
    </location>
</feature>